<evidence type="ECO:0000313" key="2">
    <source>
        <dbReference type="EMBL" id="KAK0736197.1"/>
    </source>
</evidence>
<sequence>MFWPLDSTDIESATDRECAVRRRSIKMLLDFFEALFNSGKSITPTGEEVEEETHPEKQPSSSRRFIPNKWEKKNLLYLSSAVSMGLGYLEKVQLCQTCPGRRDFGESLDTFKQPSILTVSDLWIGGIALSAQSRKMMGFSKSKRR</sequence>
<dbReference type="AlphaFoldDB" id="A0AA40BL25"/>
<accession>A0AA40BL25</accession>
<evidence type="ECO:0000256" key="1">
    <source>
        <dbReference type="SAM" id="MobiDB-lite"/>
    </source>
</evidence>
<reference evidence="2" key="1">
    <citation type="submission" date="2023-06" db="EMBL/GenBank/DDBJ databases">
        <title>Genome-scale phylogeny and comparative genomics of the fungal order Sordariales.</title>
        <authorList>
            <consortium name="Lawrence Berkeley National Laboratory"/>
            <person name="Hensen N."/>
            <person name="Bonometti L."/>
            <person name="Westerberg I."/>
            <person name="Brannstrom I.O."/>
            <person name="Guillou S."/>
            <person name="Cros-Aarteil S."/>
            <person name="Calhoun S."/>
            <person name="Haridas S."/>
            <person name="Kuo A."/>
            <person name="Mondo S."/>
            <person name="Pangilinan J."/>
            <person name="Riley R."/>
            <person name="Labutti K."/>
            <person name="Andreopoulos B."/>
            <person name="Lipzen A."/>
            <person name="Chen C."/>
            <person name="Yanf M."/>
            <person name="Daum C."/>
            <person name="Ng V."/>
            <person name="Clum A."/>
            <person name="Steindorff A."/>
            <person name="Ohm R."/>
            <person name="Martin F."/>
            <person name="Silar P."/>
            <person name="Natvig D."/>
            <person name="Lalanne C."/>
            <person name="Gautier V."/>
            <person name="Ament-Velasquez S.L."/>
            <person name="Kruys A."/>
            <person name="Hutchinson M.I."/>
            <person name="Powell A.J."/>
            <person name="Barry K."/>
            <person name="Miller A.N."/>
            <person name="Grigoriev I.V."/>
            <person name="Debuchy R."/>
            <person name="Gladieux P."/>
            <person name="Thoren M.H."/>
            <person name="Johannesson H."/>
        </authorList>
    </citation>
    <scope>NUCLEOTIDE SEQUENCE</scope>
    <source>
        <strain evidence="2">CBS 540.89</strain>
    </source>
</reference>
<dbReference type="Proteomes" id="UP001172159">
    <property type="component" value="Unassembled WGS sequence"/>
</dbReference>
<feature type="region of interest" description="Disordered" evidence="1">
    <location>
        <begin position="43"/>
        <end position="64"/>
    </location>
</feature>
<proteinExistence type="predicted"/>
<organism evidence="2 3">
    <name type="scientific">Apiosordaria backusii</name>
    <dbReference type="NCBI Taxonomy" id="314023"/>
    <lineage>
        <taxon>Eukaryota</taxon>
        <taxon>Fungi</taxon>
        <taxon>Dikarya</taxon>
        <taxon>Ascomycota</taxon>
        <taxon>Pezizomycotina</taxon>
        <taxon>Sordariomycetes</taxon>
        <taxon>Sordariomycetidae</taxon>
        <taxon>Sordariales</taxon>
        <taxon>Lasiosphaeriaceae</taxon>
        <taxon>Apiosordaria</taxon>
    </lineage>
</organism>
<keyword evidence="3" id="KW-1185">Reference proteome</keyword>
<gene>
    <name evidence="2" type="ORF">B0T21DRAFT_348287</name>
</gene>
<name>A0AA40BL25_9PEZI</name>
<protein>
    <submittedName>
        <fullName evidence="2">Uncharacterized protein</fullName>
    </submittedName>
</protein>
<comment type="caution">
    <text evidence="2">The sequence shown here is derived from an EMBL/GenBank/DDBJ whole genome shotgun (WGS) entry which is preliminary data.</text>
</comment>
<evidence type="ECO:0000313" key="3">
    <source>
        <dbReference type="Proteomes" id="UP001172159"/>
    </source>
</evidence>
<dbReference type="EMBL" id="JAUKTV010000006">
    <property type="protein sequence ID" value="KAK0736197.1"/>
    <property type="molecule type" value="Genomic_DNA"/>
</dbReference>